<evidence type="ECO:0000313" key="3">
    <source>
        <dbReference type="EMBL" id="MFF3571938.1"/>
    </source>
</evidence>
<name>A0ABW6S6M9_9NOCA</name>
<keyword evidence="2" id="KW-0472">Membrane</keyword>
<feature type="compositionally biased region" description="Polar residues" evidence="1">
    <location>
        <begin position="1"/>
        <end position="24"/>
    </location>
</feature>
<keyword evidence="2" id="KW-0812">Transmembrane</keyword>
<keyword evidence="2" id="KW-1133">Transmembrane helix</keyword>
<evidence type="ECO:0000256" key="1">
    <source>
        <dbReference type="SAM" id="MobiDB-lite"/>
    </source>
</evidence>
<dbReference type="RefSeq" id="WP_387405621.1">
    <property type="nucleotide sequence ID" value="NZ_JBIAQY010000011.1"/>
</dbReference>
<comment type="caution">
    <text evidence="3">The sequence shown here is derived from an EMBL/GenBank/DDBJ whole genome shotgun (WGS) entry which is preliminary data.</text>
</comment>
<evidence type="ECO:0000313" key="4">
    <source>
        <dbReference type="Proteomes" id="UP001601992"/>
    </source>
</evidence>
<feature type="transmembrane region" description="Helical" evidence="2">
    <location>
        <begin position="46"/>
        <end position="67"/>
    </location>
</feature>
<protein>
    <recommendedName>
        <fullName evidence="5">Mce-associated membrane protein</fullName>
    </recommendedName>
</protein>
<keyword evidence="4" id="KW-1185">Reference proteome</keyword>
<dbReference type="Proteomes" id="UP001601992">
    <property type="component" value="Unassembled WGS sequence"/>
</dbReference>
<dbReference type="EMBL" id="JBIAQY010000011">
    <property type="protein sequence ID" value="MFF3571938.1"/>
    <property type="molecule type" value="Genomic_DNA"/>
</dbReference>
<accession>A0ABW6S6M9</accession>
<proteinExistence type="predicted"/>
<organism evidence="3 4">
    <name type="scientific">Nocardia jiangxiensis</name>
    <dbReference type="NCBI Taxonomy" id="282685"/>
    <lineage>
        <taxon>Bacteria</taxon>
        <taxon>Bacillati</taxon>
        <taxon>Actinomycetota</taxon>
        <taxon>Actinomycetes</taxon>
        <taxon>Mycobacteriales</taxon>
        <taxon>Nocardiaceae</taxon>
        <taxon>Nocardia</taxon>
    </lineage>
</organism>
<gene>
    <name evidence="3" type="ORF">ACFYXQ_29570</name>
</gene>
<evidence type="ECO:0000256" key="2">
    <source>
        <dbReference type="SAM" id="Phobius"/>
    </source>
</evidence>
<sequence length="210" mass="22177">MTIGDTPTDTSASAQKTETSTSAAHPSRPRKPAGQPRQVSLRLSTAVTGAVIAGLLIATCVFATLYLRAQHDISGRDTRAAEDKHAEQVATDYALGASTIDYRDTKTWFDRLKANTTAQLAAKFDASAPQLEQILLPLQWTSKATPITTTVTAQSDGVYHVSAFLNVNSTSVQTPQGGITTVAYTLTVDKNAGWKVTEVGGGLDSALPAK</sequence>
<evidence type="ECO:0008006" key="5">
    <source>
        <dbReference type="Google" id="ProtNLM"/>
    </source>
</evidence>
<feature type="region of interest" description="Disordered" evidence="1">
    <location>
        <begin position="1"/>
        <end position="38"/>
    </location>
</feature>
<reference evidence="3 4" key="1">
    <citation type="submission" date="2024-10" db="EMBL/GenBank/DDBJ databases">
        <title>The Natural Products Discovery Center: Release of the First 8490 Sequenced Strains for Exploring Actinobacteria Biosynthetic Diversity.</title>
        <authorList>
            <person name="Kalkreuter E."/>
            <person name="Kautsar S.A."/>
            <person name="Yang D."/>
            <person name="Bader C.D."/>
            <person name="Teijaro C.N."/>
            <person name="Fluegel L."/>
            <person name="Davis C.M."/>
            <person name="Simpson J.R."/>
            <person name="Lauterbach L."/>
            <person name="Steele A.D."/>
            <person name="Gui C."/>
            <person name="Meng S."/>
            <person name="Li G."/>
            <person name="Viehrig K."/>
            <person name="Ye F."/>
            <person name="Su P."/>
            <person name="Kiefer A.F."/>
            <person name="Nichols A."/>
            <person name="Cepeda A.J."/>
            <person name="Yan W."/>
            <person name="Fan B."/>
            <person name="Jiang Y."/>
            <person name="Adhikari A."/>
            <person name="Zheng C.-J."/>
            <person name="Schuster L."/>
            <person name="Cowan T.M."/>
            <person name="Smanski M.J."/>
            <person name="Chevrette M.G."/>
            <person name="De Carvalho L.P.S."/>
            <person name="Shen B."/>
        </authorList>
    </citation>
    <scope>NUCLEOTIDE SEQUENCE [LARGE SCALE GENOMIC DNA]</scope>
    <source>
        <strain evidence="3 4">NPDC002593</strain>
    </source>
</reference>